<dbReference type="Gene3D" id="3.40.630.10">
    <property type="entry name" value="Zn peptidases"/>
    <property type="match status" value="4"/>
</dbReference>
<evidence type="ECO:0000256" key="3">
    <source>
        <dbReference type="PROSITE-ProRule" id="PRU01379"/>
    </source>
</evidence>
<dbReference type="SMART" id="SM00631">
    <property type="entry name" value="Zn_pept"/>
    <property type="match status" value="2"/>
</dbReference>
<dbReference type="GO" id="GO:0008270">
    <property type="term" value="F:zinc ion binding"/>
    <property type="evidence" value="ECO:0007669"/>
    <property type="project" value="InterPro"/>
</dbReference>
<dbReference type="EMBL" id="SEYY01023288">
    <property type="protein sequence ID" value="KAB7494958.1"/>
    <property type="molecule type" value="Genomic_DNA"/>
</dbReference>
<dbReference type="InterPro" id="IPR000834">
    <property type="entry name" value="Peptidase_M14"/>
</dbReference>
<evidence type="ECO:0000256" key="2">
    <source>
        <dbReference type="ARBA" id="ARBA00023180"/>
    </source>
</evidence>
<dbReference type="AlphaFoldDB" id="A0A5N5SML8"/>
<sequence>MKQRSKNKYHNYTELKEFLTGLASRFPNISYLYSIGQSLEGRELYVLAISDNPTVHEPGEPEFKYVANIHGDEKVSRELLLMFAQYLLEGYERISRVTDLNRNFPDRFKKPSESLQPETFAVMKWSSRIPFVLSANLQGGALVVNYPYDNNENKTFEYSPTPDDNFFIHIAEIYAHAHEEMQSWSECGTFSNGITNGADWYPIVGGMQDWNYVERNCFEVTLVISCDLTPHESKLESYWKMNKTPLIQYLEQIHNGIKGFVTDENNKSISNATIQVEGIQKNVTSAVDGDYWRLLLPGAYLVSASAPGYETETKSLDNLTCRHHPFWLLQSKLEDLAQRFPNISRLYSIGKSVNGRELYVIEISDNPGVHEPGEPEFRYIANMHGDETSGRVLLLILAQYLLEGYNRIPRVTRLIQNIHHEHETLALMEWSKSIPFVLSASIHEGGMAAVYPFFGNARRASRYTATPDDILFTFLSMVYAYSHPVLPRRHACRQFLDGVTNGAEWYAIHGGMEDWAYMNSNCFQIVLEISCVKNPPNRLLRSYWNRNKESLLSYIQQGFKNSVLIFHIIQIQTGLKGFVRDENQEPINRAIIQVHGAGKTVSTASDGDYWRLLIPGTYQVSAIANGHEAG</sequence>
<comment type="caution">
    <text evidence="3">Lacks conserved residue(s) required for the propagation of feature annotation.</text>
</comment>
<dbReference type="Gene3D" id="2.60.40.1120">
    <property type="entry name" value="Carboxypeptidase-like, regulatory domain"/>
    <property type="match status" value="2"/>
</dbReference>
<dbReference type="GO" id="GO:0016485">
    <property type="term" value="P:protein processing"/>
    <property type="evidence" value="ECO:0007669"/>
    <property type="project" value="TreeGrafter"/>
</dbReference>
<dbReference type="SUPFAM" id="SSF53187">
    <property type="entry name" value="Zn-dependent exopeptidases"/>
    <property type="match status" value="2"/>
</dbReference>
<dbReference type="PRINTS" id="PR00765">
    <property type="entry name" value="CRBOXYPTASEA"/>
</dbReference>
<feature type="domain" description="Peptidase M14" evidence="4">
    <location>
        <begin position="322"/>
        <end position="558"/>
    </location>
</feature>
<keyword evidence="2" id="KW-0325">Glycoprotein</keyword>
<dbReference type="FunFam" id="2.60.40.1120:FF:000004">
    <property type="entry name" value="Carboxypeptidase E"/>
    <property type="match status" value="1"/>
</dbReference>
<keyword evidence="6" id="KW-1185">Reference proteome</keyword>
<proteinExistence type="inferred from homology"/>
<protein>
    <submittedName>
        <fullName evidence="5">Carboxypeptidase Z</fullName>
    </submittedName>
</protein>
<evidence type="ECO:0000313" key="5">
    <source>
        <dbReference type="EMBL" id="KAB7494958.1"/>
    </source>
</evidence>
<dbReference type="PROSITE" id="PS52035">
    <property type="entry name" value="PEPTIDASE_M14"/>
    <property type="match status" value="2"/>
</dbReference>
<dbReference type="OrthoDB" id="10249045at2759"/>
<dbReference type="InterPro" id="IPR050753">
    <property type="entry name" value="Peptidase_M14_domain"/>
</dbReference>
<dbReference type="Proteomes" id="UP000326759">
    <property type="component" value="Unassembled WGS sequence"/>
</dbReference>
<dbReference type="CDD" id="cd11308">
    <property type="entry name" value="Peptidase_M14NE-CP-C_like"/>
    <property type="match status" value="2"/>
</dbReference>
<dbReference type="GO" id="GO:0005615">
    <property type="term" value="C:extracellular space"/>
    <property type="evidence" value="ECO:0007669"/>
    <property type="project" value="TreeGrafter"/>
</dbReference>
<dbReference type="PANTHER" id="PTHR11532:SF57">
    <property type="entry name" value="CARBOXYPEPTIDASE D, B"/>
    <property type="match status" value="1"/>
</dbReference>
<accession>A0A5N5SML8</accession>
<feature type="domain" description="Peptidase M14" evidence="4">
    <location>
        <begin position="8"/>
        <end position="253"/>
    </location>
</feature>
<keyword evidence="5" id="KW-0121">Carboxypeptidase</keyword>
<dbReference type="PROSITE" id="PS00132">
    <property type="entry name" value="CARBOXYPEPT_ZN_1"/>
    <property type="match status" value="1"/>
</dbReference>
<organism evidence="5 6">
    <name type="scientific">Armadillidium nasatum</name>
    <dbReference type="NCBI Taxonomy" id="96803"/>
    <lineage>
        <taxon>Eukaryota</taxon>
        <taxon>Metazoa</taxon>
        <taxon>Ecdysozoa</taxon>
        <taxon>Arthropoda</taxon>
        <taxon>Crustacea</taxon>
        <taxon>Multicrustacea</taxon>
        <taxon>Malacostraca</taxon>
        <taxon>Eumalacostraca</taxon>
        <taxon>Peracarida</taxon>
        <taxon>Isopoda</taxon>
        <taxon>Oniscidea</taxon>
        <taxon>Crinocheta</taxon>
        <taxon>Armadillidiidae</taxon>
        <taxon>Armadillidium</taxon>
    </lineage>
</organism>
<dbReference type="InterPro" id="IPR008969">
    <property type="entry name" value="CarboxyPept-like_regulatory"/>
</dbReference>
<dbReference type="Pfam" id="PF13620">
    <property type="entry name" value="CarboxypepD_reg"/>
    <property type="match status" value="2"/>
</dbReference>
<dbReference type="Pfam" id="PF00246">
    <property type="entry name" value="Peptidase_M14"/>
    <property type="match status" value="3"/>
</dbReference>
<evidence type="ECO:0000259" key="4">
    <source>
        <dbReference type="PROSITE" id="PS52035"/>
    </source>
</evidence>
<comment type="caution">
    <text evidence="5">The sequence shown here is derived from an EMBL/GenBank/DDBJ whole genome shotgun (WGS) entry which is preliminary data.</text>
</comment>
<keyword evidence="5" id="KW-0645">Protease</keyword>
<reference evidence="5 6" key="1">
    <citation type="journal article" date="2019" name="PLoS Biol.">
        <title>Sex chromosomes control vertical transmission of feminizing Wolbachia symbionts in an isopod.</title>
        <authorList>
            <person name="Becking T."/>
            <person name="Chebbi M.A."/>
            <person name="Giraud I."/>
            <person name="Moumen B."/>
            <person name="Laverre T."/>
            <person name="Caubet Y."/>
            <person name="Peccoud J."/>
            <person name="Gilbert C."/>
            <person name="Cordaux R."/>
        </authorList>
    </citation>
    <scope>NUCLEOTIDE SEQUENCE [LARGE SCALE GENOMIC DNA]</scope>
    <source>
        <strain evidence="5">ANa2</strain>
        <tissue evidence="5">Whole body excluding digestive tract and cuticle</tissue>
    </source>
</reference>
<feature type="active site" description="Proton donor/acceptor" evidence="3">
    <location>
        <position position="528"/>
    </location>
</feature>
<dbReference type="SUPFAM" id="SSF49464">
    <property type="entry name" value="Carboxypeptidase regulatory domain-like"/>
    <property type="match status" value="2"/>
</dbReference>
<evidence type="ECO:0000313" key="6">
    <source>
        <dbReference type="Proteomes" id="UP000326759"/>
    </source>
</evidence>
<dbReference type="GO" id="GO:0006518">
    <property type="term" value="P:peptide metabolic process"/>
    <property type="evidence" value="ECO:0007669"/>
    <property type="project" value="TreeGrafter"/>
</dbReference>
<dbReference type="PANTHER" id="PTHR11532">
    <property type="entry name" value="PROTEASE M14 CARBOXYPEPTIDASE"/>
    <property type="match status" value="1"/>
</dbReference>
<keyword evidence="5" id="KW-0378">Hydrolase</keyword>
<name>A0A5N5SML8_9CRUS</name>
<comment type="similarity">
    <text evidence="1 3">Belongs to the peptidase M14 family.</text>
</comment>
<evidence type="ECO:0000256" key="1">
    <source>
        <dbReference type="ARBA" id="ARBA00005988"/>
    </source>
</evidence>
<dbReference type="GO" id="GO:0004181">
    <property type="term" value="F:metallocarboxypeptidase activity"/>
    <property type="evidence" value="ECO:0007669"/>
    <property type="project" value="InterPro"/>
</dbReference>
<gene>
    <name evidence="5" type="primary">CPZ</name>
    <name evidence="5" type="ORF">Anas_10530</name>
</gene>
<dbReference type="InterPro" id="IPR057246">
    <property type="entry name" value="CARBOXYPEPT_ZN_1"/>
</dbReference>